<dbReference type="SUPFAM" id="SSF57701">
    <property type="entry name" value="Zn2/Cys6 DNA-binding domain"/>
    <property type="match status" value="1"/>
</dbReference>
<reference evidence="3 4" key="1">
    <citation type="journal article" date="2023" name="Elife">
        <title>Identification of key yeast species and microbe-microbe interactions impacting larval growth of Drosophila in the wild.</title>
        <authorList>
            <person name="Mure A."/>
            <person name="Sugiura Y."/>
            <person name="Maeda R."/>
            <person name="Honda K."/>
            <person name="Sakurai N."/>
            <person name="Takahashi Y."/>
            <person name="Watada M."/>
            <person name="Katoh T."/>
            <person name="Gotoh A."/>
            <person name="Gotoh Y."/>
            <person name="Taniguchi I."/>
            <person name="Nakamura K."/>
            <person name="Hayashi T."/>
            <person name="Katayama T."/>
            <person name="Uemura T."/>
            <person name="Hattori Y."/>
        </authorList>
    </citation>
    <scope>NUCLEOTIDE SEQUENCE [LARGE SCALE GENOMIC DNA]</scope>
    <source>
        <strain evidence="3 4">PK-24</strain>
    </source>
</reference>
<feature type="domain" description="Zn(2)-C6 fungal-type" evidence="2">
    <location>
        <begin position="32"/>
        <end position="64"/>
    </location>
</feature>
<accession>A0AAV5R392</accession>
<feature type="compositionally biased region" description="Polar residues" evidence="1">
    <location>
        <begin position="105"/>
        <end position="129"/>
    </location>
</feature>
<evidence type="ECO:0000313" key="3">
    <source>
        <dbReference type="EMBL" id="GMM46014.1"/>
    </source>
</evidence>
<dbReference type="PANTHER" id="PTHR16148">
    <property type="entry name" value="NF-KAPPA-B-REPRESSING FACTOR-RELATED"/>
    <property type="match status" value="1"/>
</dbReference>
<keyword evidence="4" id="KW-1185">Reference proteome</keyword>
<feature type="region of interest" description="Disordered" evidence="1">
    <location>
        <begin position="91"/>
        <end position="129"/>
    </location>
</feature>
<dbReference type="GO" id="GO:0005654">
    <property type="term" value="C:nucleoplasm"/>
    <property type="evidence" value="ECO:0007669"/>
    <property type="project" value="TreeGrafter"/>
</dbReference>
<dbReference type="GO" id="GO:0008270">
    <property type="term" value="F:zinc ion binding"/>
    <property type="evidence" value="ECO:0007669"/>
    <property type="project" value="InterPro"/>
</dbReference>
<dbReference type="GO" id="GO:0000981">
    <property type="term" value="F:DNA-binding transcription factor activity, RNA polymerase II-specific"/>
    <property type="evidence" value="ECO:0007669"/>
    <property type="project" value="InterPro"/>
</dbReference>
<dbReference type="Gene3D" id="4.10.240.10">
    <property type="entry name" value="Zn(2)-C6 fungal-type DNA-binding domain"/>
    <property type="match status" value="1"/>
</dbReference>
<feature type="compositionally biased region" description="Polar residues" evidence="1">
    <location>
        <begin position="1"/>
        <end position="18"/>
    </location>
</feature>
<feature type="region of interest" description="Disordered" evidence="1">
    <location>
        <begin position="1"/>
        <end position="21"/>
    </location>
</feature>
<comment type="caution">
    <text evidence="3">The sequence shown here is derived from an EMBL/GenBank/DDBJ whole genome shotgun (WGS) entry which is preliminary data.</text>
</comment>
<dbReference type="InterPro" id="IPR001138">
    <property type="entry name" value="Zn2Cys6_DnaBD"/>
</dbReference>
<organism evidence="3 4">
    <name type="scientific">Pichia kluyveri</name>
    <name type="common">Yeast</name>
    <dbReference type="NCBI Taxonomy" id="36015"/>
    <lineage>
        <taxon>Eukaryota</taxon>
        <taxon>Fungi</taxon>
        <taxon>Dikarya</taxon>
        <taxon>Ascomycota</taxon>
        <taxon>Saccharomycotina</taxon>
        <taxon>Pichiomycetes</taxon>
        <taxon>Pichiales</taxon>
        <taxon>Pichiaceae</taxon>
        <taxon>Pichia</taxon>
    </lineage>
</organism>
<dbReference type="SMART" id="SM00066">
    <property type="entry name" value="GAL4"/>
    <property type="match status" value="1"/>
</dbReference>
<sequence length="826" mass="94940">MSSNSELNPPNDNGSSAPKNKRKYNFQRASVACDQCRKAKTRCNYIENGSNCFRCENLSLKCSLSEHSSVPVLSTFQKSANIATRDEVLEHKSQIQQKKKKRKSLTANNSMLGIQDNTPISTIDSASTNKSDYNFDPSSNSMSNSISTSISPTDNNLDSNALAIINSKIDKLTSIISILVEKDLNNNINNNNNNNNNTVNSGALIPAQNSFVDFNSVPLSTNRANRKPSTTLDLSFQNPNLSMHPNLNPNMNMNMNMNFNPNMNPRMNPNINPNIHPSMNSNMNPNIPSNMNNNMNNNMNTTINPNMNMSMQMHMHMNKFYPPNTISKLPLAISNEMKPPFVLQPSINAPLARPYLQTSNKLSNLNTLSNNSNTISTVSKNPNNIHENDEFFFLNAPYVDIINASTQLGLPFSKEIGFDITKDMVLISIQERYDLINRKLLDYDTCYSLIEIAVLHCGKWISFYQEDFKTWFDSIRISSPLLFCTLVLFGLRYQRLSNMNENLELDILQSIHQLLSLSIYEVPQNKEFLQTCILLTHYSPSLSYRHIYFDSWWISSYGLIHFMTREMSINLLVKSVKSNEKIHQYRIWNHLTISHLINCILSGRPCIVDEIRLDQCRDILDLPEANSFDAIIVAQLCMILSLYNSLLFPENVENSIKELDGVYSDWKYLTNEISSGFTVKVFYYFAKLMILRRYMLKNLFLKGQIEFKNKCNDFLKYMKDFYELIKSRDDLFDGSDLVNQCIILSIFMLLHFKQLGLFDDDKVKNDKLIIKCVDTFLNLCSSMDSRIHCFNNYFINYYELIRRFKNSLFNNNNNNDNNVNAKNNKT</sequence>
<evidence type="ECO:0000259" key="2">
    <source>
        <dbReference type="PROSITE" id="PS50048"/>
    </source>
</evidence>
<dbReference type="PROSITE" id="PS50048">
    <property type="entry name" value="ZN2_CY6_FUNGAL_2"/>
    <property type="match status" value="1"/>
</dbReference>
<evidence type="ECO:0000256" key="1">
    <source>
        <dbReference type="SAM" id="MobiDB-lite"/>
    </source>
</evidence>
<dbReference type="PANTHER" id="PTHR16148:SF14">
    <property type="entry name" value="MYND-TYPE DOMAIN-CONTAINING PROTEIN"/>
    <property type="match status" value="1"/>
</dbReference>
<dbReference type="CDD" id="cd00067">
    <property type="entry name" value="GAL4"/>
    <property type="match status" value="1"/>
</dbReference>
<evidence type="ECO:0000313" key="4">
    <source>
        <dbReference type="Proteomes" id="UP001378960"/>
    </source>
</evidence>
<dbReference type="GO" id="GO:0005730">
    <property type="term" value="C:nucleolus"/>
    <property type="evidence" value="ECO:0007669"/>
    <property type="project" value="TreeGrafter"/>
</dbReference>
<dbReference type="InterPro" id="IPR036864">
    <property type="entry name" value="Zn2-C6_fun-type_DNA-bd_sf"/>
</dbReference>
<dbReference type="PROSITE" id="PS00463">
    <property type="entry name" value="ZN2_CY6_FUNGAL_1"/>
    <property type="match status" value="1"/>
</dbReference>
<dbReference type="CDD" id="cd12148">
    <property type="entry name" value="fungal_TF_MHR"/>
    <property type="match status" value="1"/>
</dbReference>
<dbReference type="Pfam" id="PF00172">
    <property type="entry name" value="Zn_clus"/>
    <property type="match status" value="1"/>
</dbReference>
<dbReference type="EMBL" id="BTGB01000003">
    <property type="protein sequence ID" value="GMM46014.1"/>
    <property type="molecule type" value="Genomic_DNA"/>
</dbReference>
<dbReference type="AlphaFoldDB" id="A0AAV5R392"/>
<protein>
    <recommendedName>
        <fullName evidence="2">Zn(2)-C6 fungal-type domain-containing protein</fullName>
    </recommendedName>
</protein>
<gene>
    <name evidence="3" type="ORF">DAPK24_025890</name>
</gene>
<dbReference type="Proteomes" id="UP001378960">
    <property type="component" value="Unassembled WGS sequence"/>
</dbReference>
<proteinExistence type="predicted"/>
<name>A0AAV5R392_PICKL</name>